<protein>
    <recommendedName>
        <fullName evidence="7 8">Glutamate racemase</fullName>
        <ecNumber evidence="2 8">5.1.1.3</ecNumber>
    </recommendedName>
</protein>
<keyword evidence="3 8" id="KW-0133">Cell shape</keyword>
<feature type="binding site" evidence="8">
    <location>
        <begin position="7"/>
        <end position="8"/>
    </location>
    <ligand>
        <name>substrate</name>
    </ligand>
</feature>
<dbReference type="FunFam" id="3.40.50.1860:FF:000002">
    <property type="entry name" value="Glutamate racemase"/>
    <property type="match status" value="1"/>
</dbReference>
<dbReference type="OrthoDB" id="9801055at2"/>
<feature type="active site" description="Proton donor/acceptor" evidence="8">
    <location>
        <position position="178"/>
    </location>
</feature>
<comment type="pathway">
    <text evidence="8">Cell wall biogenesis; peptidoglycan biosynthesis.</text>
</comment>
<evidence type="ECO:0000256" key="2">
    <source>
        <dbReference type="ARBA" id="ARBA00013090"/>
    </source>
</evidence>
<dbReference type="PANTHER" id="PTHR21198">
    <property type="entry name" value="GLUTAMATE RACEMASE"/>
    <property type="match status" value="1"/>
</dbReference>
<dbReference type="EMBL" id="RCCJ01000001">
    <property type="protein sequence ID" value="RLJ71300.1"/>
    <property type="molecule type" value="Genomic_DNA"/>
</dbReference>
<dbReference type="PROSITE" id="PS00924">
    <property type="entry name" value="ASP_GLU_RACEMASE_2"/>
    <property type="match status" value="1"/>
</dbReference>
<dbReference type="SUPFAM" id="SSF53681">
    <property type="entry name" value="Aspartate/glutamate racemase"/>
    <property type="match status" value="2"/>
</dbReference>
<dbReference type="GO" id="GO:0009252">
    <property type="term" value="P:peptidoglycan biosynthetic process"/>
    <property type="evidence" value="ECO:0007669"/>
    <property type="project" value="UniProtKB-UniRule"/>
</dbReference>
<dbReference type="GO" id="GO:0008360">
    <property type="term" value="P:regulation of cell shape"/>
    <property type="evidence" value="ECO:0007669"/>
    <property type="project" value="UniProtKB-KW"/>
</dbReference>
<dbReference type="HAMAP" id="MF_00258">
    <property type="entry name" value="Glu_racemase"/>
    <property type="match status" value="1"/>
</dbReference>
<evidence type="ECO:0000256" key="5">
    <source>
        <dbReference type="ARBA" id="ARBA00023235"/>
    </source>
</evidence>
<dbReference type="RefSeq" id="WP_121012484.1">
    <property type="nucleotide sequence ID" value="NZ_RCCJ01000001.1"/>
</dbReference>
<evidence type="ECO:0000256" key="3">
    <source>
        <dbReference type="ARBA" id="ARBA00022960"/>
    </source>
</evidence>
<name>A0A497XT01_9AQUI</name>
<proteinExistence type="inferred from homology"/>
<evidence type="ECO:0000256" key="4">
    <source>
        <dbReference type="ARBA" id="ARBA00022984"/>
    </source>
</evidence>
<feature type="binding site" evidence="8">
    <location>
        <begin position="39"/>
        <end position="40"/>
    </location>
    <ligand>
        <name>substrate</name>
    </ligand>
</feature>
<dbReference type="UniPathway" id="UPA00219"/>
<dbReference type="InterPro" id="IPR033134">
    <property type="entry name" value="Asp/Glu_racemase_AS_2"/>
</dbReference>
<dbReference type="EC" id="5.1.1.3" evidence="2 8"/>
<keyword evidence="6 8" id="KW-0961">Cell wall biogenesis/degradation</keyword>
<keyword evidence="4 8" id="KW-0573">Peptidoglycan synthesis</keyword>
<dbReference type="GO" id="GO:0071555">
    <property type="term" value="P:cell wall organization"/>
    <property type="evidence" value="ECO:0007669"/>
    <property type="project" value="UniProtKB-KW"/>
</dbReference>
<keyword evidence="5 8" id="KW-0413">Isomerase</keyword>
<dbReference type="Pfam" id="PF01177">
    <property type="entry name" value="Asp_Glu_race"/>
    <property type="match status" value="1"/>
</dbReference>
<feature type="active site" description="Proton donor/acceptor" evidence="8">
    <location>
        <position position="70"/>
    </location>
</feature>
<dbReference type="Gene3D" id="3.40.50.1860">
    <property type="match status" value="2"/>
</dbReference>
<evidence type="ECO:0000313" key="10">
    <source>
        <dbReference type="Proteomes" id="UP000267841"/>
    </source>
</evidence>
<sequence length="255" mass="27827">MKIGVFDSGVGGLTVLRAIRKRFSRVDIYYLGDTARVPYGTKSPETVIRYSLECAEFLSERSIDVLVVACNTASSYALDTLRATLSVPVIGVVEPGVTKALSCTRGIVGVIGTSATIKSNAYQSRLKAAGVEVYSKACPLFVPLVEEGLLEGEITQRVIEMYLKEFKDIGIDTLILGCTHYPLLKGAIQEFLGNVEVVDSSDAVAEELSCIVRDEGNAKTELFFTDMSQNLENLIEVILGNKLQPKILKEWAHRA</sequence>
<evidence type="ECO:0000256" key="7">
    <source>
        <dbReference type="ARBA" id="ARBA00070053"/>
    </source>
</evidence>
<organism evidence="9 10">
    <name type="scientific">Hydrogenivirga caldilitoris</name>
    <dbReference type="NCBI Taxonomy" id="246264"/>
    <lineage>
        <taxon>Bacteria</taxon>
        <taxon>Pseudomonadati</taxon>
        <taxon>Aquificota</taxon>
        <taxon>Aquificia</taxon>
        <taxon>Aquificales</taxon>
        <taxon>Aquificaceae</taxon>
        <taxon>Hydrogenivirga</taxon>
    </lineage>
</organism>
<evidence type="ECO:0000256" key="6">
    <source>
        <dbReference type="ARBA" id="ARBA00023316"/>
    </source>
</evidence>
<dbReference type="PANTHER" id="PTHR21198:SF2">
    <property type="entry name" value="GLUTAMATE RACEMASE"/>
    <property type="match status" value="1"/>
</dbReference>
<feature type="binding site" evidence="8">
    <location>
        <begin position="179"/>
        <end position="180"/>
    </location>
    <ligand>
        <name>substrate</name>
    </ligand>
</feature>
<dbReference type="InterPro" id="IPR004391">
    <property type="entry name" value="Glu_race"/>
</dbReference>
<comment type="catalytic activity">
    <reaction evidence="1 8">
        <text>L-glutamate = D-glutamate</text>
        <dbReference type="Rhea" id="RHEA:12813"/>
        <dbReference type="ChEBI" id="CHEBI:29985"/>
        <dbReference type="ChEBI" id="CHEBI:29986"/>
        <dbReference type="EC" id="5.1.1.3"/>
    </reaction>
</comment>
<dbReference type="Proteomes" id="UP000267841">
    <property type="component" value="Unassembled WGS sequence"/>
</dbReference>
<evidence type="ECO:0000256" key="8">
    <source>
        <dbReference type="HAMAP-Rule" id="MF_00258"/>
    </source>
</evidence>
<keyword evidence="10" id="KW-1185">Reference proteome</keyword>
<evidence type="ECO:0000313" key="9">
    <source>
        <dbReference type="EMBL" id="RLJ71300.1"/>
    </source>
</evidence>
<dbReference type="AlphaFoldDB" id="A0A497XT01"/>
<evidence type="ECO:0000256" key="1">
    <source>
        <dbReference type="ARBA" id="ARBA00001602"/>
    </source>
</evidence>
<dbReference type="InterPro" id="IPR018187">
    <property type="entry name" value="Asp/Glu_racemase_AS_1"/>
</dbReference>
<comment type="caution">
    <text evidence="9">The sequence shown here is derived from an EMBL/GenBank/DDBJ whole genome shotgun (WGS) entry which is preliminary data.</text>
</comment>
<dbReference type="NCBIfam" id="TIGR00067">
    <property type="entry name" value="glut_race"/>
    <property type="match status" value="1"/>
</dbReference>
<dbReference type="InterPro" id="IPR015942">
    <property type="entry name" value="Asp/Glu/hydantoin_racemase"/>
</dbReference>
<dbReference type="PROSITE" id="PS00923">
    <property type="entry name" value="ASP_GLU_RACEMASE_1"/>
    <property type="match status" value="1"/>
</dbReference>
<accession>A0A497XT01</accession>
<comment type="function">
    <text evidence="8">Provides the (R)-glutamate required for cell wall biosynthesis.</text>
</comment>
<dbReference type="GO" id="GO:0008881">
    <property type="term" value="F:glutamate racemase activity"/>
    <property type="evidence" value="ECO:0007669"/>
    <property type="project" value="UniProtKB-UniRule"/>
</dbReference>
<feature type="binding site" evidence="8">
    <location>
        <begin position="71"/>
        <end position="72"/>
    </location>
    <ligand>
        <name>substrate</name>
    </ligand>
</feature>
<dbReference type="InterPro" id="IPR001920">
    <property type="entry name" value="Asp/Glu_race"/>
</dbReference>
<reference evidence="9 10" key="1">
    <citation type="submission" date="2018-10" db="EMBL/GenBank/DDBJ databases">
        <title>Genomic Encyclopedia of Archaeal and Bacterial Type Strains, Phase II (KMG-II): from individual species to whole genera.</title>
        <authorList>
            <person name="Goeker M."/>
        </authorList>
    </citation>
    <scope>NUCLEOTIDE SEQUENCE [LARGE SCALE GENOMIC DNA]</scope>
    <source>
        <strain evidence="9 10">DSM 16510</strain>
    </source>
</reference>
<gene>
    <name evidence="8" type="primary">murI</name>
    <name evidence="9" type="ORF">BCF55_1599</name>
</gene>
<comment type="similarity">
    <text evidence="8">Belongs to the aspartate/glutamate racemases family.</text>
</comment>